<dbReference type="RefSeq" id="WP_271789409.1">
    <property type="nucleotide sequence ID" value="NZ_CAMXCM010000001.1"/>
</dbReference>
<evidence type="ECO:0000313" key="3">
    <source>
        <dbReference type="EMBL" id="CAI3939009.1"/>
    </source>
</evidence>
<reference evidence="2" key="1">
    <citation type="submission" date="2022-10" db="EMBL/GenBank/DDBJ databases">
        <authorList>
            <person name="Botero Cardona J."/>
        </authorList>
    </citation>
    <scope>NUCLEOTIDE SEQUENCE</scope>
    <source>
        <strain evidence="2">LMG 31819</strain>
        <strain evidence="3">R-53529</strain>
    </source>
</reference>
<accession>A0A9W4TM94</accession>
<evidence type="ECO:0000256" key="1">
    <source>
        <dbReference type="SAM" id="MobiDB-lite"/>
    </source>
</evidence>
<dbReference type="EMBL" id="CAMXCS010000001">
    <property type="protein sequence ID" value="CAI3939009.1"/>
    <property type="molecule type" value="Genomic_DNA"/>
</dbReference>
<evidence type="ECO:0000313" key="5">
    <source>
        <dbReference type="Proteomes" id="UP001154259"/>
    </source>
</evidence>
<dbReference type="EMBL" id="CAMXCM010000001">
    <property type="protein sequence ID" value="CAI3922291.1"/>
    <property type="molecule type" value="Genomic_DNA"/>
</dbReference>
<sequence>MMIRPFTLFCVFFAGVSGMVLYAQKHKTTLLDKQITKIVYDTQKIKSRTAMLRTEWTLLNQPDRLKELSAKFIPVLHPYSPSQFVQMSAATSMLPPITKTPEKDKTREDLVKNVAQNHGQSGDIIADATTAQKDLHQTSSVQAPPIIIPANNNADASPPMLQQKPQQTVKPVVTATNPPAEPVVAPAPVKRKKVKIVEVAEASDAIKTQTLKPQTIKKPSVVANAKPKENSLTDQSITPASALSTHRKKVKPIETADTNDSVDTPNLKPQTIKKNHIENVAYNIQSGNPFSHNKTSKPKQTQSSSNSIQKKRSSTVTVAHSESALGGSGDEALPAPVPFAP</sequence>
<feature type="compositionally biased region" description="Polar residues" evidence="1">
    <location>
        <begin position="256"/>
        <end position="269"/>
    </location>
</feature>
<feature type="region of interest" description="Disordered" evidence="1">
    <location>
        <begin position="283"/>
        <end position="341"/>
    </location>
</feature>
<dbReference type="Proteomes" id="UP001154259">
    <property type="component" value="Unassembled WGS sequence"/>
</dbReference>
<gene>
    <name evidence="3" type="ORF">R53529_LOCUS997</name>
    <name evidence="2" type="ORF">R53530_LOCUS103</name>
</gene>
<feature type="compositionally biased region" description="Polar residues" evidence="1">
    <location>
        <begin position="232"/>
        <end position="244"/>
    </location>
</feature>
<dbReference type="AlphaFoldDB" id="A0A9W4TM94"/>
<feature type="region of interest" description="Disordered" evidence="1">
    <location>
        <begin position="225"/>
        <end position="269"/>
    </location>
</feature>
<dbReference type="Proteomes" id="UP001154255">
    <property type="component" value="Unassembled WGS sequence"/>
</dbReference>
<protein>
    <submittedName>
        <fullName evidence="2">Predicted secreted (Periplasmic) protein</fullName>
    </submittedName>
</protein>
<comment type="caution">
    <text evidence="2">The sequence shown here is derived from an EMBL/GenBank/DDBJ whole genome shotgun (WGS) entry which is preliminary data.</text>
</comment>
<proteinExistence type="predicted"/>
<evidence type="ECO:0000313" key="2">
    <source>
        <dbReference type="EMBL" id="CAI3922291.1"/>
    </source>
</evidence>
<feature type="compositionally biased region" description="Low complexity" evidence="1">
    <location>
        <begin position="298"/>
        <end position="308"/>
    </location>
</feature>
<organism evidence="2 4">
    <name type="scientific">Commensalibacter communis</name>
    <dbReference type="NCBI Taxonomy" id="2972786"/>
    <lineage>
        <taxon>Bacteria</taxon>
        <taxon>Pseudomonadati</taxon>
        <taxon>Pseudomonadota</taxon>
        <taxon>Alphaproteobacteria</taxon>
        <taxon>Acetobacterales</taxon>
        <taxon>Acetobacteraceae</taxon>
    </lineage>
</organism>
<feature type="compositionally biased region" description="Polar residues" evidence="1">
    <location>
        <begin position="283"/>
        <end position="292"/>
    </location>
</feature>
<name>A0A9W4TM94_9PROT</name>
<evidence type="ECO:0000313" key="4">
    <source>
        <dbReference type="Proteomes" id="UP001154255"/>
    </source>
</evidence>
<keyword evidence="5" id="KW-1185">Reference proteome</keyword>